<gene>
    <name evidence="2" type="ORF">M8H41_06635</name>
</gene>
<accession>A0ABT8QMH9</accession>
<keyword evidence="3" id="KW-1185">Reference proteome</keyword>
<keyword evidence="1" id="KW-0812">Transmembrane</keyword>
<sequence>MKRAHKIMTIVIVVLILGGIFIYLSPSKATGKTIEQAIEKSGRQVVKVIHEEKVKGGEVVFFNKSIDAGKNSTIAAGYIKKTIWGWEWVIGGEHSRASAEPGQSLTAQYLPATKGTPFPLAFGEISDPQIVWMKVQTAKGTPEIETTIVENGATKIWFVFLNPTDGPQAKVIGQSQSGKIIASTDVSLLQANASTNLDIIAVISATIALLSALFTSVLAWFANKTYKLQKDMFDAGKVNFVIEEIENSFMYNAKTEDKMFYFFKIVLSNLSDRATAINEICLELSYNINSTLIINCQDNTIIQPDLSRLAIPNNMNPHSSISGWVVFEVEKKVYNAIDINTHYISVQDIHGMNAKQEVIYVREEVVRYDF</sequence>
<reference evidence="2" key="1">
    <citation type="submission" date="2022-05" db="EMBL/GenBank/DDBJ databases">
        <title>Expanded diversity of anoxic marine methylotrophy in a Black Sea sulfate reducing microorganism.</title>
        <authorList>
            <person name="Fischer P.Q."/>
            <person name="Stams A.J.M."/>
            <person name="Villanueva L."/>
            <person name="Sousa D.Z."/>
        </authorList>
    </citation>
    <scope>NUCLEOTIDE SEQUENCE</scope>
    <source>
        <strain evidence="2">P130</strain>
    </source>
</reference>
<keyword evidence="1" id="KW-0472">Membrane</keyword>
<evidence type="ECO:0000313" key="3">
    <source>
        <dbReference type="Proteomes" id="UP001176021"/>
    </source>
</evidence>
<feature type="transmembrane region" description="Helical" evidence="1">
    <location>
        <begin position="199"/>
        <end position="222"/>
    </location>
</feature>
<dbReference type="RefSeq" id="WP_301999011.1">
    <property type="nucleotide sequence ID" value="NZ_JAMJEV010000005.1"/>
</dbReference>
<proteinExistence type="predicted"/>
<evidence type="ECO:0000256" key="1">
    <source>
        <dbReference type="SAM" id="Phobius"/>
    </source>
</evidence>
<evidence type="ECO:0000313" key="2">
    <source>
        <dbReference type="EMBL" id="MDO0822531.1"/>
    </source>
</evidence>
<protein>
    <submittedName>
        <fullName evidence="2">Uncharacterized protein</fullName>
    </submittedName>
</protein>
<dbReference type="Proteomes" id="UP001176021">
    <property type="component" value="Unassembled WGS sequence"/>
</dbReference>
<keyword evidence="1" id="KW-1133">Transmembrane helix</keyword>
<dbReference type="EMBL" id="JAMJEV010000005">
    <property type="protein sequence ID" value="MDO0822531.1"/>
    <property type="molecule type" value="Genomic_DNA"/>
</dbReference>
<feature type="transmembrane region" description="Helical" evidence="1">
    <location>
        <begin position="7"/>
        <end position="24"/>
    </location>
</feature>
<name>A0ABT8QMH9_9FIRM</name>
<organism evidence="2 3">
    <name type="scientific">Desulfosporosinus nitroreducens</name>
    <dbReference type="NCBI Taxonomy" id="2018668"/>
    <lineage>
        <taxon>Bacteria</taxon>
        <taxon>Bacillati</taxon>
        <taxon>Bacillota</taxon>
        <taxon>Clostridia</taxon>
        <taxon>Eubacteriales</taxon>
        <taxon>Desulfitobacteriaceae</taxon>
        <taxon>Desulfosporosinus</taxon>
    </lineage>
</organism>
<comment type="caution">
    <text evidence="2">The sequence shown here is derived from an EMBL/GenBank/DDBJ whole genome shotgun (WGS) entry which is preliminary data.</text>
</comment>